<gene>
    <name evidence="2" type="ORF">CNMCM6805_006818</name>
</gene>
<proteinExistence type="predicted"/>
<evidence type="ECO:0000256" key="1">
    <source>
        <dbReference type="SAM" id="MobiDB-lite"/>
    </source>
</evidence>
<dbReference type="AlphaFoldDB" id="A0A8H4M5J1"/>
<organism evidence="2 3">
    <name type="scientific">Aspergillus fumigatiaffinis</name>
    <dbReference type="NCBI Taxonomy" id="340414"/>
    <lineage>
        <taxon>Eukaryota</taxon>
        <taxon>Fungi</taxon>
        <taxon>Dikarya</taxon>
        <taxon>Ascomycota</taxon>
        <taxon>Pezizomycotina</taxon>
        <taxon>Eurotiomycetes</taxon>
        <taxon>Eurotiomycetidae</taxon>
        <taxon>Eurotiales</taxon>
        <taxon>Aspergillaceae</taxon>
        <taxon>Aspergillus</taxon>
        <taxon>Aspergillus subgen. Fumigati</taxon>
    </lineage>
</organism>
<sequence>MVVDDHELRRVRTPADDGDTQPKRTIGHAFVSLRKILAVPSSSRWLSMNGTPYPHRPESITVEPDAGAHDEDTPRESWGINADAGRWAGSFHLVQYLPAKLIHDARDVIFDYRIQDYYLRLVEIPIGTEKTPAPAVRVQSTSIQSTCRPIWFGSWSCNSAGQR</sequence>
<feature type="region of interest" description="Disordered" evidence="1">
    <location>
        <begin position="1"/>
        <end position="23"/>
    </location>
</feature>
<protein>
    <submittedName>
        <fullName evidence="2">Uncharacterized protein</fullName>
    </submittedName>
</protein>
<accession>A0A8H4M5J1</accession>
<evidence type="ECO:0000313" key="2">
    <source>
        <dbReference type="EMBL" id="KAF4237761.1"/>
    </source>
</evidence>
<dbReference type="Proteomes" id="UP000653565">
    <property type="component" value="Unassembled WGS sequence"/>
</dbReference>
<feature type="compositionally biased region" description="Basic and acidic residues" evidence="1">
    <location>
        <begin position="1"/>
        <end position="15"/>
    </location>
</feature>
<reference evidence="2" key="1">
    <citation type="journal article" date="2020" name="bioRxiv">
        <title>Genomic and phenotypic heterogeneity of clinical isolates of the human pathogens Aspergillus fumigatus, Aspergillus lentulus and Aspergillus fumigatiaffinis.</title>
        <authorList>
            <person name="dos Santos R.A.C."/>
            <person name="Steenwyk J.L."/>
            <person name="Rivero-Menendez O."/>
            <person name="Mead M.E."/>
            <person name="Silva L.P."/>
            <person name="Bastos R.W."/>
            <person name="Alastruey-Izquierdo A."/>
            <person name="Goldman G.H."/>
            <person name="Rokas A."/>
        </authorList>
    </citation>
    <scope>NUCLEOTIDE SEQUENCE</scope>
    <source>
        <strain evidence="2">CNM-CM6805</strain>
    </source>
</reference>
<reference evidence="2" key="2">
    <citation type="submission" date="2020-04" db="EMBL/GenBank/DDBJ databases">
        <authorList>
            <person name="Santos R.A.C."/>
            <person name="Steenwyk J.L."/>
            <person name="Rivero-Menendez O."/>
            <person name="Mead M.E."/>
            <person name="Silva L.P."/>
            <person name="Bastos R.W."/>
            <person name="Alastruey-Izquierdo A."/>
            <person name="Goldman G.H."/>
            <person name="Rokas A."/>
        </authorList>
    </citation>
    <scope>NUCLEOTIDE SEQUENCE</scope>
    <source>
        <strain evidence="2">CNM-CM6805</strain>
    </source>
</reference>
<evidence type="ECO:0000313" key="3">
    <source>
        <dbReference type="Proteomes" id="UP000653565"/>
    </source>
</evidence>
<dbReference type="OrthoDB" id="3590765at2759"/>
<name>A0A8H4M5J1_9EURO</name>
<dbReference type="EMBL" id="JAAAPX010000043">
    <property type="protein sequence ID" value="KAF4237761.1"/>
    <property type="molecule type" value="Genomic_DNA"/>
</dbReference>
<feature type="region of interest" description="Disordered" evidence="1">
    <location>
        <begin position="56"/>
        <end position="75"/>
    </location>
</feature>
<feature type="compositionally biased region" description="Basic and acidic residues" evidence="1">
    <location>
        <begin position="66"/>
        <end position="75"/>
    </location>
</feature>
<keyword evidence="3" id="KW-1185">Reference proteome</keyword>
<comment type="caution">
    <text evidence="2">The sequence shown here is derived from an EMBL/GenBank/DDBJ whole genome shotgun (WGS) entry which is preliminary data.</text>
</comment>